<name>A0A7X6D9W7_9ENTE</name>
<keyword evidence="2" id="KW-0812">Transmembrane</keyword>
<dbReference type="InterPro" id="IPR013783">
    <property type="entry name" value="Ig-like_fold"/>
</dbReference>
<keyword evidence="2" id="KW-0472">Membrane</keyword>
<reference evidence="3 4" key="1">
    <citation type="submission" date="2020-03" db="EMBL/GenBank/DDBJ databases">
        <title>Bacterial samples isolated from urine from healthy bovine heifers (Gyr breed).</title>
        <authorList>
            <person name="Giannattasio-Ferraz S."/>
            <person name="Maskeri L."/>
            <person name="Penido A."/>
            <person name="Barbosa-Stancioli E.F."/>
            <person name="Putonti C."/>
        </authorList>
    </citation>
    <scope>NUCLEOTIDE SEQUENCE [LARGE SCALE GENOMIC DNA]</scope>
    <source>
        <strain evidence="3 4">UFMG-H7</strain>
    </source>
</reference>
<evidence type="ECO:0000313" key="4">
    <source>
        <dbReference type="Proteomes" id="UP000521358"/>
    </source>
</evidence>
<feature type="region of interest" description="Disordered" evidence="1">
    <location>
        <begin position="421"/>
        <end position="478"/>
    </location>
</feature>
<evidence type="ECO:0000256" key="2">
    <source>
        <dbReference type="SAM" id="Phobius"/>
    </source>
</evidence>
<protein>
    <submittedName>
        <fullName evidence="3">DUF5011 domain-containing protein</fullName>
    </submittedName>
</protein>
<comment type="caution">
    <text evidence="3">The sequence shown here is derived from an EMBL/GenBank/DDBJ whole genome shotgun (WGS) entry which is preliminary data.</text>
</comment>
<evidence type="ECO:0000256" key="1">
    <source>
        <dbReference type="SAM" id="MobiDB-lite"/>
    </source>
</evidence>
<keyword evidence="2" id="KW-1133">Transmembrane helix</keyword>
<dbReference type="AlphaFoldDB" id="A0A7X6D9W7"/>
<accession>A0A7X6D9W7</accession>
<organism evidence="3 4">
    <name type="scientific">Vagococcus fluvialis</name>
    <dbReference type="NCBI Taxonomy" id="2738"/>
    <lineage>
        <taxon>Bacteria</taxon>
        <taxon>Bacillati</taxon>
        <taxon>Bacillota</taxon>
        <taxon>Bacilli</taxon>
        <taxon>Lactobacillales</taxon>
        <taxon>Enterococcaceae</taxon>
        <taxon>Vagococcus</taxon>
    </lineage>
</organism>
<gene>
    <name evidence="3" type="ORF">HED35_10350</name>
</gene>
<proteinExistence type="predicted"/>
<sequence length="478" mass="53336">MNDKNKDNTVLNHIKKHRGKYICSGLICTALIVGILVNGTTNKQPERAKIDSIVKTESSNKKETAGDIWFEDKSSDKVTDKAKSEKKAPTDLAEKVFDNYNLTKPQEIKLETNLKNNDQLLLAKTENASLDLKKEKELVQQANKPSVVEVEPPKVIEKPTDNNSGNNGGTEEPEIPPVIVSTPVIETSSDYEIVLQKGDYFDLTNYYLVRDAADATPLVRTQGSVDMMRVGPQQVTISAINRFGNTAVKTLSFYVNEKATFKTIKEPSLMQDEPNFNPLDYVMASHHKDGDVSANIEIIKNEVDVTKTGKYLVEYKVVDSKQTAAFYELEFEVSNEAPVIVNAKDLTYELGTTITKEILLDGVSATDREDDKLGRPLEVNLSESDFKQINSTIEGTYSLTYLVKDSHGKTAQKQISVIIVKTEESEGETEETPKEPTKEESQGSIVTSNIEVQQPVRRSNATITSRVEPRKDDFKPYE</sequence>
<dbReference type="Gene3D" id="2.60.40.10">
    <property type="entry name" value="Immunoglobulins"/>
    <property type="match status" value="2"/>
</dbReference>
<feature type="compositionally biased region" description="Basic and acidic residues" evidence="1">
    <location>
        <begin position="467"/>
        <end position="478"/>
    </location>
</feature>
<feature type="transmembrane region" description="Helical" evidence="2">
    <location>
        <begin position="21"/>
        <end position="39"/>
    </location>
</feature>
<feature type="compositionally biased region" description="Polar residues" evidence="1">
    <location>
        <begin position="442"/>
        <end position="465"/>
    </location>
</feature>
<dbReference type="RefSeq" id="WP_167807678.1">
    <property type="nucleotide sequence ID" value="NZ_JAAVMB010000012.1"/>
</dbReference>
<dbReference type="Proteomes" id="UP000521358">
    <property type="component" value="Unassembled WGS sequence"/>
</dbReference>
<dbReference type="EMBL" id="JAAVMB010000012">
    <property type="protein sequence ID" value="NKC68489.1"/>
    <property type="molecule type" value="Genomic_DNA"/>
</dbReference>
<feature type="compositionally biased region" description="Basic and acidic residues" evidence="1">
    <location>
        <begin position="431"/>
        <end position="441"/>
    </location>
</feature>
<feature type="region of interest" description="Disordered" evidence="1">
    <location>
        <begin position="156"/>
        <end position="176"/>
    </location>
</feature>
<evidence type="ECO:0000313" key="3">
    <source>
        <dbReference type="EMBL" id="NKC68489.1"/>
    </source>
</evidence>